<organism evidence="2 3">
    <name type="scientific">Clostridium gelidum</name>
    <dbReference type="NCBI Taxonomy" id="704125"/>
    <lineage>
        <taxon>Bacteria</taxon>
        <taxon>Bacillati</taxon>
        <taxon>Bacillota</taxon>
        <taxon>Clostridia</taxon>
        <taxon>Eubacteriales</taxon>
        <taxon>Clostridiaceae</taxon>
        <taxon>Clostridium</taxon>
    </lineage>
</organism>
<reference evidence="3" key="1">
    <citation type="submission" date="2021-07" db="EMBL/GenBank/DDBJ databases">
        <title>Complete genome sequencing of a Clostridium isolate.</title>
        <authorList>
            <person name="Ueki A."/>
            <person name="Tonouchi A."/>
        </authorList>
    </citation>
    <scope>NUCLEOTIDE SEQUENCE [LARGE SCALE GENOMIC DNA]</scope>
    <source>
        <strain evidence="3">C5S11</strain>
    </source>
</reference>
<dbReference type="Proteomes" id="UP000824633">
    <property type="component" value="Chromosome"/>
</dbReference>
<keyword evidence="3" id="KW-1185">Reference proteome</keyword>
<evidence type="ECO:0000313" key="2">
    <source>
        <dbReference type="EMBL" id="BCZ46737.1"/>
    </source>
</evidence>
<sequence length="105" mass="11771">MQQINCDINNCSHNKSGICYSSRANIGGINVLSKSGTWCDSFSGKYLDNIITNNTNTNTQCDYITCEVENCIHNTNTLCNLQYISISETKSSIYAQTRCSNFYLK</sequence>
<dbReference type="Pfam" id="PF07561">
    <property type="entry name" value="DUF1540"/>
    <property type="match status" value="2"/>
</dbReference>
<name>A0ABN6IXM1_9CLOT</name>
<dbReference type="EMBL" id="AP024849">
    <property type="protein sequence ID" value="BCZ46737.1"/>
    <property type="molecule type" value="Genomic_DNA"/>
</dbReference>
<protein>
    <recommendedName>
        <fullName evidence="1">DUF1540 domain-containing protein</fullName>
    </recommendedName>
</protein>
<evidence type="ECO:0000313" key="3">
    <source>
        <dbReference type="Proteomes" id="UP000824633"/>
    </source>
</evidence>
<gene>
    <name evidence="2" type="ORF">psyc5s11_28040</name>
</gene>
<evidence type="ECO:0000259" key="1">
    <source>
        <dbReference type="Pfam" id="PF07561"/>
    </source>
</evidence>
<proteinExistence type="predicted"/>
<feature type="domain" description="DUF1540" evidence="1">
    <location>
        <begin position="4"/>
        <end position="42"/>
    </location>
</feature>
<dbReference type="InterPro" id="IPR011437">
    <property type="entry name" value="DUF1540"/>
</dbReference>
<feature type="domain" description="DUF1540" evidence="1">
    <location>
        <begin position="64"/>
        <end position="102"/>
    </location>
</feature>
<accession>A0ABN6IXM1</accession>
<dbReference type="RefSeq" id="WP_224033147.1">
    <property type="nucleotide sequence ID" value="NZ_AP024849.1"/>
</dbReference>